<dbReference type="Proteomes" id="UP001202328">
    <property type="component" value="Unassembled WGS sequence"/>
</dbReference>
<accession>A0AAD4X4H7</accession>
<feature type="non-terminal residue" evidence="1">
    <location>
        <position position="1"/>
    </location>
</feature>
<dbReference type="EMBL" id="JAJJMB010017331">
    <property type="protein sequence ID" value="KAI3839877.1"/>
    <property type="molecule type" value="Genomic_DNA"/>
</dbReference>
<protein>
    <submittedName>
        <fullName evidence="1">Uncharacterized protein</fullName>
    </submittedName>
</protein>
<dbReference type="AlphaFoldDB" id="A0AAD4X4H7"/>
<keyword evidence="2" id="KW-1185">Reference proteome</keyword>
<feature type="non-terminal residue" evidence="1">
    <location>
        <position position="59"/>
    </location>
</feature>
<evidence type="ECO:0000313" key="1">
    <source>
        <dbReference type="EMBL" id="KAI3839877.1"/>
    </source>
</evidence>
<comment type="caution">
    <text evidence="1">The sequence shown here is derived from an EMBL/GenBank/DDBJ whole genome shotgun (WGS) entry which is preliminary data.</text>
</comment>
<evidence type="ECO:0000313" key="2">
    <source>
        <dbReference type="Proteomes" id="UP001202328"/>
    </source>
</evidence>
<sequence length="59" mass="6771">PPLFTIHGQLRHRTGTLLPKNQQSGTYSQLYIYDPKAAVSKRLELNPRLNITVLEIIQQ</sequence>
<name>A0AAD4X4H7_9MAGN</name>
<reference evidence="1" key="1">
    <citation type="submission" date="2022-04" db="EMBL/GenBank/DDBJ databases">
        <title>A functionally conserved STORR gene fusion in Papaver species that diverged 16.8 million years ago.</title>
        <authorList>
            <person name="Catania T."/>
        </authorList>
    </citation>
    <scope>NUCLEOTIDE SEQUENCE</scope>
    <source>
        <strain evidence="1">S-188037</strain>
    </source>
</reference>
<organism evidence="1 2">
    <name type="scientific">Papaver atlanticum</name>
    <dbReference type="NCBI Taxonomy" id="357466"/>
    <lineage>
        <taxon>Eukaryota</taxon>
        <taxon>Viridiplantae</taxon>
        <taxon>Streptophyta</taxon>
        <taxon>Embryophyta</taxon>
        <taxon>Tracheophyta</taxon>
        <taxon>Spermatophyta</taxon>
        <taxon>Magnoliopsida</taxon>
        <taxon>Ranunculales</taxon>
        <taxon>Papaveraceae</taxon>
        <taxon>Papaveroideae</taxon>
        <taxon>Papaver</taxon>
    </lineage>
</organism>
<proteinExistence type="predicted"/>
<gene>
    <name evidence="1" type="ORF">MKW98_010182</name>
</gene>